<evidence type="ECO:0000313" key="2">
    <source>
        <dbReference type="Proteomes" id="UP000254029"/>
    </source>
</evidence>
<accession>A0AAX2M6R4</accession>
<comment type="caution">
    <text evidence="1">The sequence shown here is derived from an EMBL/GenBank/DDBJ whole genome shotgun (WGS) entry which is preliminary data.</text>
</comment>
<organism evidence="1 2">
    <name type="scientific">Chromobacterium violaceum</name>
    <dbReference type="NCBI Taxonomy" id="536"/>
    <lineage>
        <taxon>Bacteria</taxon>
        <taxon>Pseudomonadati</taxon>
        <taxon>Pseudomonadota</taxon>
        <taxon>Betaproteobacteria</taxon>
        <taxon>Neisseriales</taxon>
        <taxon>Chromobacteriaceae</taxon>
        <taxon>Chromobacterium</taxon>
    </lineage>
</organism>
<proteinExistence type="predicted"/>
<dbReference type="Proteomes" id="UP000254029">
    <property type="component" value="Unassembled WGS sequence"/>
</dbReference>
<dbReference type="EMBL" id="UIGR01000001">
    <property type="protein sequence ID" value="SUX31901.1"/>
    <property type="molecule type" value="Genomic_DNA"/>
</dbReference>
<gene>
    <name evidence="1" type="ORF">NCTC8684_00973</name>
</gene>
<name>A0AAX2M6R4_CHRVL</name>
<sequence length="301" mass="32224">MSAAAILDALMRTHDDDPDAAIEQLPALLAAPGLSAAERSRAAWLANHLLGEKRGDWRRAWSLLKALPEAGANPAQLRHCAVAATLAGDALAAWRLERQSLACGSSADGVRLAIRLGVLQGALGAAPLRDALSEFAVLQAGLELEEAGEPDAALAALVNNIVSALLEKDELDIRDPLCEETLLRGARIARLLWERAGSWVNRERAEYLLALAANRFERWRDGLQAADAGLALIADNGVEEVDRAFLLLERARALSGLDRRAEAEEAHAAARALAASFDADLKRWFDDCARRAKKEPAGAGS</sequence>
<evidence type="ECO:0000313" key="1">
    <source>
        <dbReference type="EMBL" id="SUX31901.1"/>
    </source>
</evidence>
<reference evidence="1 2" key="1">
    <citation type="submission" date="2018-06" db="EMBL/GenBank/DDBJ databases">
        <authorList>
            <consortium name="Pathogen Informatics"/>
            <person name="Doyle S."/>
        </authorList>
    </citation>
    <scope>NUCLEOTIDE SEQUENCE [LARGE SCALE GENOMIC DNA]</scope>
    <source>
        <strain evidence="1 2">NCTC8684</strain>
    </source>
</reference>
<dbReference type="RefSeq" id="WP_165691459.1">
    <property type="nucleotide sequence ID" value="NZ_JBHMEH010000002.1"/>
</dbReference>
<dbReference type="AlphaFoldDB" id="A0AAX2M6R4"/>
<protein>
    <submittedName>
        <fullName evidence="1">Uncharacterized protein</fullName>
    </submittedName>
</protein>